<reference evidence="1 2" key="1">
    <citation type="journal article" date="2012" name="J. Bacteriol.">
        <title>Genome Sequence of Strain IMCC14465, Isolated from the East Sea, Belonging to the PS1 Clade of Alphaproteobacteria.</title>
        <authorList>
            <person name="Yang S.J."/>
            <person name="Kang I."/>
            <person name="Cho J.C."/>
        </authorList>
    </citation>
    <scope>NUCLEOTIDE SEQUENCE [LARGE SCALE GENOMIC DNA]</scope>
    <source>
        <strain evidence="1 2">IMCC14465</strain>
    </source>
</reference>
<dbReference type="OrthoDB" id="9840835at2"/>
<comment type="caution">
    <text evidence="1">The sequence shown here is derived from an EMBL/GenBank/DDBJ whole genome shotgun (WGS) entry which is preliminary data.</text>
</comment>
<dbReference type="AlphaFoldDB" id="J9DV64"/>
<accession>J9DV64</accession>
<protein>
    <submittedName>
        <fullName evidence="1">Uncharacterized protein</fullName>
    </submittedName>
</protein>
<evidence type="ECO:0000313" key="1">
    <source>
        <dbReference type="EMBL" id="EJW20922.1"/>
    </source>
</evidence>
<sequence length="126" mass="14548">MAHNPLAHNQLARYVPQEPGGILLILLDLSDLEIKATLSRFAEDTEIKSVTVLAHPRQKNHLLQANEVWWLDRLGPLGLIAMLRRISWRRFEAVYQPRQAGGKSGYAWIKFFVLPRPKWFFTAYPA</sequence>
<evidence type="ECO:0000313" key="2">
    <source>
        <dbReference type="Proteomes" id="UP000004836"/>
    </source>
</evidence>
<gene>
    <name evidence="1" type="ORF">IMCC14465_07180</name>
</gene>
<dbReference type="Proteomes" id="UP000004836">
    <property type="component" value="Unassembled WGS sequence"/>
</dbReference>
<name>J9DV64_9PROT</name>
<proteinExistence type="predicted"/>
<keyword evidence="2" id="KW-1185">Reference proteome</keyword>
<dbReference type="EMBL" id="ALYF01000003">
    <property type="protein sequence ID" value="EJW20922.1"/>
    <property type="molecule type" value="Genomic_DNA"/>
</dbReference>
<organism evidence="1 2">
    <name type="scientific">alpha proteobacterium IMCC14465</name>
    <dbReference type="NCBI Taxonomy" id="1220535"/>
    <lineage>
        <taxon>Bacteria</taxon>
        <taxon>Pseudomonadati</taxon>
        <taxon>Pseudomonadota</taxon>
        <taxon>Alphaproteobacteria</taxon>
        <taxon>PS1 clade</taxon>
    </lineage>
</organism>
<dbReference type="STRING" id="1220535.IMCC14465_07180"/>